<dbReference type="Pfam" id="PF00050">
    <property type="entry name" value="Kazal_1"/>
    <property type="match status" value="1"/>
</dbReference>
<dbReference type="Proteomes" id="UP000054937">
    <property type="component" value="Unassembled WGS sequence"/>
</dbReference>
<evidence type="ECO:0000256" key="2">
    <source>
        <dbReference type="SAM" id="SignalP"/>
    </source>
</evidence>
<feature type="domain" description="Kazal-like" evidence="3">
    <location>
        <begin position="17"/>
        <end position="73"/>
    </location>
</feature>
<proteinExistence type="predicted"/>
<protein>
    <recommendedName>
        <fullName evidence="3">Kazal-like domain-containing protein</fullName>
    </recommendedName>
</protein>
<feature type="region of interest" description="Disordered" evidence="1">
    <location>
        <begin position="80"/>
        <end position="107"/>
    </location>
</feature>
<evidence type="ECO:0000256" key="1">
    <source>
        <dbReference type="SAM" id="MobiDB-lite"/>
    </source>
</evidence>
<organism evidence="4 5">
    <name type="scientific">Pseudocohnilembus persalinus</name>
    <name type="common">Ciliate</name>
    <dbReference type="NCBI Taxonomy" id="266149"/>
    <lineage>
        <taxon>Eukaryota</taxon>
        <taxon>Sar</taxon>
        <taxon>Alveolata</taxon>
        <taxon>Ciliophora</taxon>
        <taxon>Intramacronucleata</taxon>
        <taxon>Oligohymenophorea</taxon>
        <taxon>Scuticociliatia</taxon>
        <taxon>Philasterida</taxon>
        <taxon>Pseudocohnilembidae</taxon>
        <taxon>Pseudocohnilembus</taxon>
    </lineage>
</organism>
<dbReference type="Gene3D" id="3.30.60.30">
    <property type="match status" value="2"/>
</dbReference>
<dbReference type="OrthoDB" id="291956at2759"/>
<dbReference type="InterPro" id="IPR002350">
    <property type="entry name" value="Kazal_dom"/>
</dbReference>
<keyword evidence="5" id="KW-1185">Reference proteome</keyword>
<feature type="domain" description="Kazal-like" evidence="3">
    <location>
        <begin position="221"/>
        <end position="268"/>
    </location>
</feature>
<accession>A0A0V0QYH1</accession>
<evidence type="ECO:0000313" key="5">
    <source>
        <dbReference type="Proteomes" id="UP000054937"/>
    </source>
</evidence>
<sequence length="350" mass="40189">MFEIQALLLLTIIIASTQALKFCQFPRPEECYEIYQPVCGHKFFFFDCQTYSNDCYACAEKGVYTYTEGACEKDLDDIEELDEEDEQPQQQEQKEEEKGKKNSSNKKRNLQDLEIDIEDISLNDVIADGVNVDSDDPTDEYEFTVDEPMDYQDNEYSYYSDDEEEKSDYNNDDENVNLYSDSENSTNEISDNELYDNEESISSDSESESESESEITDIEGYERSEVCTLHYLPVCGKLSNGASKTYSNDCVACSDEKVISYSEGSCEEIWNTQSSRKRDHFIGEDENTDEVKHECTIRSQLCTKIYQPVCGYFNSDIQCFKYPCAQNYGNSCTACADDKVDYYILGKCPI</sequence>
<name>A0A0V0QYH1_PSEPJ</name>
<dbReference type="InterPro" id="IPR036058">
    <property type="entry name" value="Kazal_dom_sf"/>
</dbReference>
<evidence type="ECO:0000313" key="4">
    <source>
        <dbReference type="EMBL" id="KRX06933.1"/>
    </source>
</evidence>
<feature type="region of interest" description="Disordered" evidence="1">
    <location>
        <begin position="128"/>
        <end position="219"/>
    </location>
</feature>
<feature type="signal peptide" evidence="2">
    <location>
        <begin position="1"/>
        <end position="19"/>
    </location>
</feature>
<dbReference type="InParanoid" id="A0A0V0QYH1"/>
<feature type="compositionally biased region" description="Polar residues" evidence="1">
    <location>
        <begin position="177"/>
        <end position="189"/>
    </location>
</feature>
<feature type="compositionally biased region" description="Acidic residues" evidence="1">
    <location>
        <begin position="133"/>
        <end position="153"/>
    </location>
</feature>
<gene>
    <name evidence="4" type="ORF">PPERSA_07096</name>
</gene>
<comment type="caution">
    <text evidence="4">The sequence shown here is derived from an EMBL/GenBank/DDBJ whole genome shotgun (WGS) entry which is preliminary data.</text>
</comment>
<evidence type="ECO:0000259" key="3">
    <source>
        <dbReference type="PROSITE" id="PS51465"/>
    </source>
</evidence>
<feature type="compositionally biased region" description="Acidic residues" evidence="1">
    <location>
        <begin position="190"/>
        <end position="219"/>
    </location>
</feature>
<dbReference type="AlphaFoldDB" id="A0A0V0QYH1"/>
<feature type="compositionally biased region" description="Acidic residues" evidence="1">
    <location>
        <begin position="160"/>
        <end position="175"/>
    </location>
</feature>
<reference evidence="4 5" key="1">
    <citation type="journal article" date="2015" name="Sci. Rep.">
        <title>Genome of the facultative scuticociliatosis pathogen Pseudocohnilembus persalinus provides insight into its virulence through horizontal gene transfer.</title>
        <authorList>
            <person name="Xiong J."/>
            <person name="Wang G."/>
            <person name="Cheng J."/>
            <person name="Tian M."/>
            <person name="Pan X."/>
            <person name="Warren A."/>
            <person name="Jiang C."/>
            <person name="Yuan D."/>
            <person name="Miao W."/>
        </authorList>
    </citation>
    <scope>NUCLEOTIDE SEQUENCE [LARGE SCALE GENOMIC DNA]</scope>
    <source>
        <strain evidence="4">36N120E</strain>
    </source>
</reference>
<keyword evidence="2" id="KW-0732">Signal</keyword>
<feature type="chain" id="PRO_5006867640" description="Kazal-like domain-containing protein" evidence="2">
    <location>
        <begin position="20"/>
        <end position="350"/>
    </location>
</feature>
<dbReference type="EMBL" id="LDAU01000090">
    <property type="protein sequence ID" value="KRX06933.1"/>
    <property type="molecule type" value="Genomic_DNA"/>
</dbReference>
<dbReference type="CDD" id="cd00104">
    <property type="entry name" value="KAZAL_FS"/>
    <property type="match status" value="1"/>
</dbReference>
<dbReference type="PROSITE" id="PS51465">
    <property type="entry name" value="KAZAL_2"/>
    <property type="match status" value="2"/>
</dbReference>
<dbReference type="SUPFAM" id="SSF100895">
    <property type="entry name" value="Kazal-type serine protease inhibitors"/>
    <property type="match status" value="1"/>
</dbReference>